<dbReference type="SUPFAM" id="SSF47095">
    <property type="entry name" value="HMG-box"/>
    <property type="match status" value="3"/>
</dbReference>
<evidence type="ECO:0000256" key="1">
    <source>
        <dbReference type="PROSITE-ProRule" id="PRU00267"/>
    </source>
</evidence>
<feature type="DNA-binding region" description="HMG box" evidence="1">
    <location>
        <begin position="220"/>
        <end position="286"/>
    </location>
</feature>
<dbReference type="EMBL" id="JBAHYK010000774">
    <property type="protein sequence ID" value="KAL0571418.1"/>
    <property type="molecule type" value="Genomic_DNA"/>
</dbReference>
<keyword evidence="5" id="KW-1185">Reference proteome</keyword>
<keyword evidence="1" id="KW-0238">DNA-binding</keyword>
<comment type="caution">
    <text evidence="4">The sequence shown here is derived from an EMBL/GenBank/DDBJ whole genome shotgun (WGS) entry which is preliminary data.</text>
</comment>
<accession>A0ABR3F829</accession>
<feature type="compositionally biased region" description="Basic and acidic residues" evidence="2">
    <location>
        <begin position="300"/>
        <end position="319"/>
    </location>
</feature>
<evidence type="ECO:0000313" key="5">
    <source>
        <dbReference type="Proteomes" id="UP001465976"/>
    </source>
</evidence>
<dbReference type="InterPro" id="IPR036910">
    <property type="entry name" value="HMG_box_dom_sf"/>
</dbReference>
<evidence type="ECO:0000313" key="4">
    <source>
        <dbReference type="EMBL" id="KAL0571418.1"/>
    </source>
</evidence>
<feature type="DNA-binding region" description="HMG box" evidence="1">
    <location>
        <begin position="110"/>
        <end position="176"/>
    </location>
</feature>
<dbReference type="PANTHER" id="PTHR47658">
    <property type="entry name" value="HIGH MOBILITY GROUP B PROTEIN 12-RELATED"/>
    <property type="match status" value="1"/>
</dbReference>
<dbReference type="Gene3D" id="1.10.30.10">
    <property type="entry name" value="High mobility group box domain"/>
    <property type="match status" value="3"/>
</dbReference>
<feature type="DNA-binding region" description="HMG box" evidence="1">
    <location>
        <begin position="9"/>
        <end position="75"/>
    </location>
</feature>
<gene>
    <name evidence="4" type="primary">RFG1_5</name>
    <name evidence="4" type="ORF">V5O48_010553</name>
</gene>
<reference evidence="4 5" key="1">
    <citation type="submission" date="2024-02" db="EMBL/GenBank/DDBJ databases">
        <title>A draft genome for the cacao thread blight pathogen Marasmius crinis-equi.</title>
        <authorList>
            <person name="Cohen S.P."/>
            <person name="Baruah I.K."/>
            <person name="Amoako-Attah I."/>
            <person name="Bukari Y."/>
            <person name="Meinhardt L.W."/>
            <person name="Bailey B.A."/>
        </authorList>
    </citation>
    <scope>NUCLEOTIDE SEQUENCE [LARGE SCALE GENOMIC DNA]</scope>
    <source>
        <strain evidence="4 5">GH-76</strain>
    </source>
</reference>
<dbReference type="InterPro" id="IPR009071">
    <property type="entry name" value="HMG_box_dom"/>
</dbReference>
<feature type="domain" description="HMG box" evidence="3">
    <location>
        <begin position="110"/>
        <end position="176"/>
    </location>
</feature>
<feature type="domain" description="HMG box" evidence="3">
    <location>
        <begin position="220"/>
        <end position="286"/>
    </location>
</feature>
<sequence length="490" mass="55052">MSKTQKARIPRPQNAWNVFLADFCGGRKGGVSSGKGASKAASRRWNEMTKAEKAVYVGKAQTELEEHQIKYPDYAFNRMKKGKRPSKMTRVAEALGFRYGTTSKNQEAKIPGPRNVWIIFLTDFCKGRKGVVSSGKRASQAGSRQWKEMTKVEKAVYVGKAQTELKEHRMKYPDYVFERARRAVDGSGSRRKKGRRPSKMAMVAEALGHGTMSKIQEAKIPRPRNAWNIFLTDFCEGRKDVVSSRERASRAGSRRWNKMTKAEQAIYAGRAQIELEEYRSKYPEYGFEAACRTGHTSGSRRSEGKPKPARMEEACRDETNYSGYGLRKASSVSPEKDAMIGPSPLYQSEPAIPQTTSASEGGQSCPLELSDNFPSTNFYTDTMNADCASSSMTWTPNMIPSFLLRHTNGNFGYWFESPKAFEDQSVGPNTYEQHTLEDMNFPSLEEFNLLPGALGIPLFPGIEISNEVPFKLSFDVASDIAEWFDLEEFD</sequence>
<organism evidence="4 5">
    <name type="scientific">Marasmius crinis-equi</name>
    <dbReference type="NCBI Taxonomy" id="585013"/>
    <lineage>
        <taxon>Eukaryota</taxon>
        <taxon>Fungi</taxon>
        <taxon>Dikarya</taxon>
        <taxon>Basidiomycota</taxon>
        <taxon>Agaricomycotina</taxon>
        <taxon>Agaricomycetes</taxon>
        <taxon>Agaricomycetidae</taxon>
        <taxon>Agaricales</taxon>
        <taxon>Marasmiineae</taxon>
        <taxon>Marasmiaceae</taxon>
        <taxon>Marasmius</taxon>
    </lineage>
</organism>
<feature type="region of interest" description="Disordered" evidence="2">
    <location>
        <begin position="292"/>
        <end position="366"/>
    </location>
</feature>
<evidence type="ECO:0000256" key="2">
    <source>
        <dbReference type="SAM" id="MobiDB-lite"/>
    </source>
</evidence>
<dbReference type="Proteomes" id="UP001465976">
    <property type="component" value="Unassembled WGS sequence"/>
</dbReference>
<dbReference type="SMART" id="SM00398">
    <property type="entry name" value="HMG"/>
    <property type="match status" value="3"/>
</dbReference>
<proteinExistence type="predicted"/>
<feature type="domain" description="HMG box" evidence="3">
    <location>
        <begin position="9"/>
        <end position="75"/>
    </location>
</feature>
<protein>
    <submittedName>
        <fullName evidence="4">Slightly ste11-like protein</fullName>
    </submittedName>
</protein>
<feature type="compositionally biased region" description="Polar residues" evidence="2">
    <location>
        <begin position="353"/>
        <end position="362"/>
    </location>
</feature>
<name>A0ABR3F829_9AGAR</name>
<keyword evidence="1" id="KW-0539">Nucleus</keyword>
<evidence type="ECO:0000259" key="3">
    <source>
        <dbReference type="PROSITE" id="PS50118"/>
    </source>
</evidence>
<dbReference type="Pfam" id="PF00505">
    <property type="entry name" value="HMG_box"/>
    <property type="match status" value="1"/>
</dbReference>
<dbReference type="PROSITE" id="PS50118">
    <property type="entry name" value="HMG_BOX_2"/>
    <property type="match status" value="3"/>
</dbReference>